<organism evidence="3 4">
    <name type="scientific">Peribacillus deserti</name>
    <dbReference type="NCBI Taxonomy" id="673318"/>
    <lineage>
        <taxon>Bacteria</taxon>
        <taxon>Bacillati</taxon>
        <taxon>Bacillota</taxon>
        <taxon>Bacilli</taxon>
        <taxon>Bacillales</taxon>
        <taxon>Bacillaceae</taxon>
        <taxon>Peribacillus</taxon>
    </lineage>
</organism>
<feature type="domain" description="YozE SAM-like" evidence="2">
    <location>
        <begin position="3"/>
        <end position="68"/>
    </location>
</feature>
<dbReference type="Gene3D" id="1.10.150.260">
    <property type="entry name" value="YozE SAM-like"/>
    <property type="match status" value="1"/>
</dbReference>
<gene>
    <name evidence="3" type="ORF">CUU66_17090</name>
</gene>
<comment type="caution">
    <text evidence="3">The sequence shown here is derived from an EMBL/GenBank/DDBJ whole genome shotgun (WGS) entry which is preliminary data.</text>
</comment>
<reference evidence="3 4" key="1">
    <citation type="submission" date="2017-11" db="EMBL/GenBank/DDBJ databases">
        <title>Comparitive Functional Genomics of Dry Heat Resistant strains isolated from the Viking Spacecraft.</title>
        <authorList>
            <person name="Seuylemezian A."/>
            <person name="Cooper K."/>
            <person name="Vaishampayan P."/>
        </authorList>
    </citation>
    <scope>NUCLEOTIDE SEQUENCE [LARGE SCALE GENOMIC DNA]</scope>
    <source>
        <strain evidence="3 4">V1-29</strain>
    </source>
</reference>
<dbReference type="NCBIfam" id="NF010193">
    <property type="entry name" value="PRK13672.1"/>
    <property type="match status" value="1"/>
</dbReference>
<dbReference type="AlphaFoldDB" id="A0A2N5M2Y8"/>
<dbReference type="HAMAP" id="MF_01538">
    <property type="entry name" value="UPF0346"/>
    <property type="match status" value="1"/>
</dbReference>
<dbReference type="Proteomes" id="UP000234748">
    <property type="component" value="Unassembled WGS sequence"/>
</dbReference>
<keyword evidence="4" id="KW-1185">Reference proteome</keyword>
<dbReference type="SUPFAM" id="SSF140652">
    <property type="entry name" value="YozE-like"/>
    <property type="match status" value="1"/>
</dbReference>
<comment type="similarity">
    <text evidence="1">Belongs to the UPF0346 family.</text>
</comment>
<accession>A0A2N5M2Y8</accession>
<dbReference type="InterPro" id="IPR010673">
    <property type="entry name" value="UPF0346"/>
</dbReference>
<protein>
    <recommendedName>
        <fullName evidence="1">UPF0346 protein CUU66_17090</fullName>
    </recommendedName>
</protein>
<evidence type="ECO:0000259" key="2">
    <source>
        <dbReference type="Pfam" id="PF06855"/>
    </source>
</evidence>
<dbReference type="RefSeq" id="WP_101644356.1">
    <property type="nucleotide sequence ID" value="NZ_PGUY01000053.1"/>
</dbReference>
<proteinExistence type="inferred from homology"/>
<dbReference type="Pfam" id="PF06855">
    <property type="entry name" value="YozE_SAM_like"/>
    <property type="match status" value="1"/>
</dbReference>
<dbReference type="PIRSF" id="PIRSF037262">
    <property type="entry name" value="UCP037262"/>
    <property type="match status" value="1"/>
</dbReference>
<evidence type="ECO:0000313" key="3">
    <source>
        <dbReference type="EMBL" id="PLT28721.1"/>
    </source>
</evidence>
<evidence type="ECO:0000256" key="1">
    <source>
        <dbReference type="HAMAP-Rule" id="MF_01538"/>
    </source>
</evidence>
<dbReference type="OrthoDB" id="2242851at2"/>
<dbReference type="InterPro" id="IPR036806">
    <property type="entry name" value="YozE_SAM-like_sf"/>
</dbReference>
<dbReference type="InterPro" id="IPR023089">
    <property type="entry name" value="YozE_SAM-like"/>
</dbReference>
<sequence length="73" mass="8982">MKSFYHFLMRYRQPKDLDEITQFANSAYKDHGFPKQSSDYHEISNYLELNVHYLESMAVFDRAWDLYVEEERH</sequence>
<evidence type="ECO:0000313" key="4">
    <source>
        <dbReference type="Proteomes" id="UP000234748"/>
    </source>
</evidence>
<dbReference type="EMBL" id="PGUY01000053">
    <property type="protein sequence ID" value="PLT28721.1"/>
    <property type="molecule type" value="Genomic_DNA"/>
</dbReference>
<name>A0A2N5M2Y8_9BACI</name>